<dbReference type="InParanoid" id="A0A5E4FPM5"/>
<dbReference type="AlphaFoldDB" id="A0A5E4FPM5"/>
<evidence type="ECO:0000313" key="1">
    <source>
        <dbReference type="EMBL" id="KAI5317204.1"/>
    </source>
</evidence>
<keyword evidence="4" id="KW-1185">Reference proteome</keyword>
<sequence>MLAGANRSVPVRRPSDSVPGYLEWDLNVGYPFVQNPYYGVVFDPFVSMQSIYYLERDKRMLSFIRPVVTVGETIAFAYMTYPSLLNS</sequence>
<dbReference type="Proteomes" id="UP001054821">
    <property type="component" value="Chromosome 7"/>
</dbReference>
<dbReference type="Gramene" id="VVA29415">
    <property type="protein sequence ID" value="VVA29415"/>
    <property type="gene ID" value="Prudul26B029060"/>
</dbReference>
<organism evidence="2 3">
    <name type="scientific">Prunus dulcis</name>
    <name type="common">Almond</name>
    <name type="synonym">Amygdalus dulcis</name>
    <dbReference type="NCBI Taxonomy" id="3755"/>
    <lineage>
        <taxon>Eukaryota</taxon>
        <taxon>Viridiplantae</taxon>
        <taxon>Streptophyta</taxon>
        <taxon>Embryophyta</taxon>
        <taxon>Tracheophyta</taxon>
        <taxon>Spermatophyta</taxon>
        <taxon>Magnoliopsida</taxon>
        <taxon>eudicotyledons</taxon>
        <taxon>Gunneridae</taxon>
        <taxon>Pentapetalae</taxon>
        <taxon>rosids</taxon>
        <taxon>fabids</taxon>
        <taxon>Rosales</taxon>
        <taxon>Rosaceae</taxon>
        <taxon>Amygdaloideae</taxon>
        <taxon>Amygdaleae</taxon>
        <taxon>Prunus</taxon>
    </lineage>
</organism>
<evidence type="ECO:0000313" key="4">
    <source>
        <dbReference type="Proteomes" id="UP001054821"/>
    </source>
</evidence>
<dbReference type="Proteomes" id="UP000327085">
    <property type="component" value="Chromosome 7"/>
</dbReference>
<dbReference type="EMBL" id="CABIKO010000164">
    <property type="protein sequence ID" value="VVA29415.1"/>
    <property type="molecule type" value="Genomic_DNA"/>
</dbReference>
<evidence type="ECO:0000313" key="3">
    <source>
        <dbReference type="Proteomes" id="UP000327085"/>
    </source>
</evidence>
<dbReference type="EMBL" id="JAJFAZ020000007">
    <property type="protein sequence ID" value="KAI5317204.1"/>
    <property type="molecule type" value="Genomic_DNA"/>
</dbReference>
<name>A0A5E4FPM5_PRUDU</name>
<reference evidence="2" key="1">
    <citation type="submission" date="2019-07" db="EMBL/GenBank/DDBJ databases">
        <authorList>
            <person name="Alioto T."/>
            <person name="Alioto T."/>
            <person name="Gomez Garrido J."/>
        </authorList>
    </citation>
    <scope>NUCLEOTIDE SEQUENCE</scope>
</reference>
<protein>
    <submittedName>
        <fullName evidence="2">PREDICTED: serine/threonine-phosphatase 7 long form homolog</fullName>
    </submittedName>
</protein>
<accession>A0A5E4FPM5</accession>
<proteinExistence type="predicted"/>
<gene>
    <name evidence="2" type="ORF">ALMOND_2B029060</name>
    <name evidence="1" type="ORF">L3X38_036911</name>
</gene>
<reference evidence="3" key="2">
    <citation type="journal article" date="2020" name="Plant J.">
        <title>Transposons played a major role in the diversification between the closely related almond and peach genomes: results from the almond genome sequence.</title>
        <authorList>
            <person name="Alioto T."/>
            <person name="Alexiou K.G."/>
            <person name="Bardil A."/>
            <person name="Barteri F."/>
            <person name="Castanera R."/>
            <person name="Cruz F."/>
            <person name="Dhingra A."/>
            <person name="Duval H."/>
            <person name="Fernandez I Marti A."/>
            <person name="Frias L."/>
            <person name="Galan B."/>
            <person name="Garcia J.L."/>
            <person name="Howad W."/>
            <person name="Gomez-Garrido J."/>
            <person name="Gut M."/>
            <person name="Julca I."/>
            <person name="Morata J."/>
            <person name="Puigdomenech P."/>
            <person name="Ribeca P."/>
            <person name="Rubio Cabetas M.J."/>
            <person name="Vlasova A."/>
            <person name="Wirthensohn M."/>
            <person name="Garcia-Mas J."/>
            <person name="Gabaldon T."/>
            <person name="Casacuberta J.M."/>
            <person name="Arus P."/>
        </authorList>
    </citation>
    <scope>NUCLEOTIDE SEQUENCE [LARGE SCALE GENOMIC DNA]</scope>
    <source>
        <strain evidence="3">cv. Texas</strain>
    </source>
</reference>
<evidence type="ECO:0000313" key="2">
    <source>
        <dbReference type="EMBL" id="VVA29415.1"/>
    </source>
</evidence>
<reference evidence="1 4" key="3">
    <citation type="journal article" date="2022" name="G3 (Bethesda)">
        <title>Whole-genome sequence and methylome profiling of the almond [Prunus dulcis (Mill.) D.A. Webb] cultivar 'Nonpareil'.</title>
        <authorList>
            <person name="D'Amico-Willman K.M."/>
            <person name="Ouma W.Z."/>
            <person name="Meulia T."/>
            <person name="Sideli G.M."/>
            <person name="Gradziel T.M."/>
            <person name="Fresnedo-Ramirez J."/>
        </authorList>
    </citation>
    <scope>NUCLEOTIDE SEQUENCE [LARGE SCALE GENOMIC DNA]</scope>
    <source>
        <strain evidence="1">Clone GOH B32 T37-40</strain>
    </source>
</reference>